<dbReference type="Proteomes" id="UP000823772">
    <property type="component" value="Unassembled WGS sequence"/>
</dbReference>
<evidence type="ECO:0000313" key="4">
    <source>
        <dbReference type="Proteomes" id="UP000823772"/>
    </source>
</evidence>
<dbReference type="AlphaFoldDB" id="A0A9D9J0Q4"/>
<reference evidence="3" key="1">
    <citation type="submission" date="2020-10" db="EMBL/GenBank/DDBJ databases">
        <authorList>
            <person name="Gilroy R."/>
        </authorList>
    </citation>
    <scope>NUCLEOTIDE SEQUENCE</scope>
    <source>
        <strain evidence="3">B3-2255</strain>
    </source>
</reference>
<dbReference type="HAMAP" id="MF_00048">
    <property type="entry name" value="UPF0102"/>
    <property type="match status" value="1"/>
</dbReference>
<comment type="similarity">
    <text evidence="1 2">Belongs to the UPF0102 family.</text>
</comment>
<protein>
    <recommendedName>
        <fullName evidence="2">UPF0102 protein IAC87_05910</fullName>
    </recommendedName>
</protein>
<dbReference type="EMBL" id="JADILY010000125">
    <property type="protein sequence ID" value="MBO8482063.1"/>
    <property type="molecule type" value="Genomic_DNA"/>
</dbReference>
<evidence type="ECO:0000256" key="1">
    <source>
        <dbReference type="ARBA" id="ARBA00006738"/>
    </source>
</evidence>
<dbReference type="CDD" id="cd20736">
    <property type="entry name" value="PoNe_Nuclease"/>
    <property type="match status" value="1"/>
</dbReference>
<dbReference type="PANTHER" id="PTHR34039:SF1">
    <property type="entry name" value="UPF0102 PROTEIN YRAN"/>
    <property type="match status" value="1"/>
</dbReference>
<organism evidence="3 4">
    <name type="scientific">Candidatus Merdivivens faecigallinarum</name>
    <dbReference type="NCBI Taxonomy" id="2840871"/>
    <lineage>
        <taxon>Bacteria</taxon>
        <taxon>Pseudomonadati</taxon>
        <taxon>Bacteroidota</taxon>
        <taxon>Bacteroidia</taxon>
        <taxon>Bacteroidales</taxon>
        <taxon>Muribaculaceae</taxon>
        <taxon>Muribaculaceae incertae sedis</taxon>
        <taxon>Candidatus Merdivivens</taxon>
    </lineage>
</organism>
<dbReference type="InterPro" id="IPR011856">
    <property type="entry name" value="tRNA_endonuc-like_dom_sf"/>
</dbReference>
<name>A0A9D9J0Q4_9BACT</name>
<dbReference type="PANTHER" id="PTHR34039">
    <property type="entry name" value="UPF0102 PROTEIN YRAN"/>
    <property type="match status" value="1"/>
</dbReference>
<evidence type="ECO:0000256" key="2">
    <source>
        <dbReference type="HAMAP-Rule" id="MF_00048"/>
    </source>
</evidence>
<evidence type="ECO:0000313" key="3">
    <source>
        <dbReference type="EMBL" id="MBO8482063.1"/>
    </source>
</evidence>
<sequence length="121" mass="13267">MDGSRHSVGKAGEDAAAAYLESLGHEILARGWRNGHLEVDIISETGKYLHFVEVKTRFCPEVTPASAVNRAKMLNMCRAARAYLAMHPASKEVRFDVVAVSANARGGAIIEYIEDAFLPFF</sequence>
<dbReference type="GO" id="GO:0003676">
    <property type="term" value="F:nucleic acid binding"/>
    <property type="evidence" value="ECO:0007669"/>
    <property type="project" value="InterPro"/>
</dbReference>
<accession>A0A9D9J0Q4</accession>
<proteinExistence type="inferred from homology"/>
<gene>
    <name evidence="3" type="ORF">IAC87_05910</name>
</gene>
<dbReference type="Pfam" id="PF02021">
    <property type="entry name" value="UPF0102"/>
    <property type="match status" value="1"/>
</dbReference>
<dbReference type="InterPro" id="IPR003509">
    <property type="entry name" value="UPF0102_YraN-like"/>
</dbReference>
<comment type="caution">
    <text evidence="3">The sequence shown here is derived from an EMBL/GenBank/DDBJ whole genome shotgun (WGS) entry which is preliminary data.</text>
</comment>
<dbReference type="InterPro" id="IPR011335">
    <property type="entry name" value="Restrct_endonuc-II-like"/>
</dbReference>
<dbReference type="SUPFAM" id="SSF52980">
    <property type="entry name" value="Restriction endonuclease-like"/>
    <property type="match status" value="1"/>
</dbReference>
<reference evidence="3" key="2">
    <citation type="journal article" date="2021" name="PeerJ">
        <title>Extensive microbial diversity within the chicken gut microbiome revealed by metagenomics and culture.</title>
        <authorList>
            <person name="Gilroy R."/>
            <person name="Ravi A."/>
            <person name="Getino M."/>
            <person name="Pursley I."/>
            <person name="Horton D.L."/>
            <person name="Alikhan N.F."/>
            <person name="Baker D."/>
            <person name="Gharbi K."/>
            <person name="Hall N."/>
            <person name="Watson M."/>
            <person name="Adriaenssens E.M."/>
            <person name="Foster-Nyarko E."/>
            <person name="Jarju S."/>
            <person name="Secka A."/>
            <person name="Antonio M."/>
            <person name="Oren A."/>
            <person name="Chaudhuri R.R."/>
            <person name="La Ragione R."/>
            <person name="Hildebrand F."/>
            <person name="Pallen M.J."/>
        </authorList>
    </citation>
    <scope>NUCLEOTIDE SEQUENCE</scope>
    <source>
        <strain evidence="3">B3-2255</strain>
    </source>
</reference>
<dbReference type="Gene3D" id="3.40.1350.10">
    <property type="match status" value="1"/>
</dbReference>